<evidence type="ECO:0000256" key="2">
    <source>
        <dbReference type="PROSITE-ProRule" id="PRU00192"/>
    </source>
</evidence>
<dbReference type="PRINTS" id="PR00452">
    <property type="entry name" value="SH3DOMAIN"/>
</dbReference>
<dbReference type="PROSITE" id="PS50002">
    <property type="entry name" value="SH3"/>
    <property type="match status" value="1"/>
</dbReference>
<evidence type="ECO:0000259" key="3">
    <source>
        <dbReference type="PROSITE" id="PS50002"/>
    </source>
</evidence>
<dbReference type="SUPFAM" id="SSF50044">
    <property type="entry name" value="SH3-domain"/>
    <property type="match status" value="1"/>
</dbReference>
<keyword evidence="1 2" id="KW-0728">SH3 domain</keyword>
<dbReference type="InterPro" id="IPR001452">
    <property type="entry name" value="SH3_domain"/>
</dbReference>
<dbReference type="InterPro" id="IPR050384">
    <property type="entry name" value="Endophilin_SH3RF"/>
</dbReference>
<dbReference type="PANTHER" id="PTHR14167:SF116">
    <property type="entry name" value="CAP, ISOFORM AC"/>
    <property type="match status" value="1"/>
</dbReference>
<dbReference type="WBParaSite" id="ALUE_0000156101-mRNA-1">
    <property type="protein sequence ID" value="ALUE_0000156101-mRNA-1"/>
    <property type="gene ID" value="ALUE_0000156101"/>
</dbReference>
<accession>A0A0M3HJ66</accession>
<dbReference type="Gene3D" id="2.30.30.40">
    <property type="entry name" value="SH3 Domains"/>
    <property type="match status" value="1"/>
</dbReference>
<organism evidence="4 5">
    <name type="scientific">Ascaris lumbricoides</name>
    <name type="common">Giant roundworm</name>
    <dbReference type="NCBI Taxonomy" id="6252"/>
    <lineage>
        <taxon>Eukaryota</taxon>
        <taxon>Metazoa</taxon>
        <taxon>Ecdysozoa</taxon>
        <taxon>Nematoda</taxon>
        <taxon>Chromadorea</taxon>
        <taxon>Rhabditida</taxon>
        <taxon>Spirurina</taxon>
        <taxon>Ascaridomorpha</taxon>
        <taxon>Ascaridoidea</taxon>
        <taxon>Ascarididae</taxon>
        <taxon>Ascaris</taxon>
    </lineage>
</organism>
<reference evidence="5" key="1">
    <citation type="submission" date="2017-02" db="UniProtKB">
        <authorList>
            <consortium name="WormBaseParasite"/>
        </authorList>
    </citation>
    <scope>IDENTIFICATION</scope>
</reference>
<dbReference type="Pfam" id="PF07653">
    <property type="entry name" value="SH3_2"/>
    <property type="match status" value="1"/>
</dbReference>
<keyword evidence="4" id="KW-1185">Reference proteome</keyword>
<evidence type="ECO:0000313" key="4">
    <source>
        <dbReference type="Proteomes" id="UP000036681"/>
    </source>
</evidence>
<dbReference type="InterPro" id="IPR036028">
    <property type="entry name" value="SH3-like_dom_sf"/>
</dbReference>
<proteinExistence type="predicted"/>
<dbReference type="AlphaFoldDB" id="A0A0M3HJ66"/>
<name>A0A0M3HJ66_ASCLU</name>
<feature type="domain" description="SH3" evidence="3">
    <location>
        <begin position="1"/>
        <end position="46"/>
    </location>
</feature>
<dbReference type="PANTHER" id="PTHR14167">
    <property type="entry name" value="SH3 DOMAIN-CONTAINING"/>
    <property type="match status" value="1"/>
</dbReference>
<protein>
    <submittedName>
        <fullName evidence="5">SH3 domain-containing protein</fullName>
    </submittedName>
</protein>
<dbReference type="SMART" id="SM00326">
    <property type="entry name" value="SH3"/>
    <property type="match status" value="1"/>
</dbReference>
<evidence type="ECO:0000256" key="1">
    <source>
        <dbReference type="ARBA" id="ARBA00022443"/>
    </source>
</evidence>
<dbReference type="Proteomes" id="UP000036681">
    <property type="component" value="Unplaced"/>
</dbReference>
<sequence>LIFRELSFNRGDVIRVHRVVDVNWLEGERNGQIGIFPSSYVQVCRCV</sequence>
<evidence type="ECO:0000313" key="5">
    <source>
        <dbReference type="WBParaSite" id="ALUE_0000156101-mRNA-1"/>
    </source>
</evidence>